<evidence type="ECO:0000313" key="2">
    <source>
        <dbReference type="Proteomes" id="UP001293254"/>
    </source>
</evidence>
<reference evidence="1" key="1">
    <citation type="submission" date="2020-06" db="EMBL/GenBank/DDBJ databases">
        <authorList>
            <person name="Li T."/>
            <person name="Hu X."/>
            <person name="Zhang T."/>
            <person name="Song X."/>
            <person name="Zhang H."/>
            <person name="Dai N."/>
            <person name="Sheng W."/>
            <person name="Hou X."/>
            <person name="Wei L."/>
        </authorList>
    </citation>
    <scope>NUCLEOTIDE SEQUENCE</scope>
    <source>
        <strain evidence="1">3651</strain>
        <tissue evidence="1">Leaf</tissue>
    </source>
</reference>
<dbReference type="Proteomes" id="UP001293254">
    <property type="component" value="Unassembled WGS sequence"/>
</dbReference>
<dbReference type="EMBL" id="JACGWO010000007">
    <property type="protein sequence ID" value="KAK4423018.1"/>
    <property type="molecule type" value="Genomic_DNA"/>
</dbReference>
<accession>A0AAE2CI43</accession>
<proteinExistence type="predicted"/>
<comment type="caution">
    <text evidence="1">The sequence shown here is derived from an EMBL/GenBank/DDBJ whole genome shotgun (WGS) entry which is preliminary data.</text>
</comment>
<evidence type="ECO:0000313" key="1">
    <source>
        <dbReference type="EMBL" id="KAK4423018.1"/>
    </source>
</evidence>
<name>A0AAE2CI43_9LAMI</name>
<sequence>MQSSPCGRASTWPRDLGPGRPMLARGVHFCLELGGPRCPRPAREAHQLEASSWAEAPKGALLPRVVHFCLELGFAQVRPAREAHQLEAVPRVGADLSGLLAGLCAPRPGPGPGCASPARTTALSWAVFRLGALTTLS</sequence>
<organism evidence="1 2">
    <name type="scientific">Sesamum alatum</name>
    <dbReference type="NCBI Taxonomy" id="300844"/>
    <lineage>
        <taxon>Eukaryota</taxon>
        <taxon>Viridiplantae</taxon>
        <taxon>Streptophyta</taxon>
        <taxon>Embryophyta</taxon>
        <taxon>Tracheophyta</taxon>
        <taxon>Spermatophyta</taxon>
        <taxon>Magnoliopsida</taxon>
        <taxon>eudicotyledons</taxon>
        <taxon>Gunneridae</taxon>
        <taxon>Pentapetalae</taxon>
        <taxon>asterids</taxon>
        <taxon>lamiids</taxon>
        <taxon>Lamiales</taxon>
        <taxon>Pedaliaceae</taxon>
        <taxon>Sesamum</taxon>
    </lineage>
</organism>
<protein>
    <submittedName>
        <fullName evidence="1">Uncharacterized protein</fullName>
    </submittedName>
</protein>
<gene>
    <name evidence="1" type="ORF">Salat_1884400</name>
</gene>
<dbReference type="AlphaFoldDB" id="A0AAE2CI43"/>
<reference evidence="1" key="2">
    <citation type="journal article" date="2024" name="Plant">
        <title>Genomic evolution and insights into agronomic trait innovations of Sesamum species.</title>
        <authorList>
            <person name="Miao H."/>
            <person name="Wang L."/>
            <person name="Qu L."/>
            <person name="Liu H."/>
            <person name="Sun Y."/>
            <person name="Le M."/>
            <person name="Wang Q."/>
            <person name="Wei S."/>
            <person name="Zheng Y."/>
            <person name="Lin W."/>
            <person name="Duan Y."/>
            <person name="Cao H."/>
            <person name="Xiong S."/>
            <person name="Wang X."/>
            <person name="Wei L."/>
            <person name="Li C."/>
            <person name="Ma Q."/>
            <person name="Ju M."/>
            <person name="Zhao R."/>
            <person name="Li G."/>
            <person name="Mu C."/>
            <person name="Tian Q."/>
            <person name="Mei H."/>
            <person name="Zhang T."/>
            <person name="Gao T."/>
            <person name="Zhang H."/>
        </authorList>
    </citation>
    <scope>NUCLEOTIDE SEQUENCE</scope>
    <source>
        <strain evidence="1">3651</strain>
    </source>
</reference>
<keyword evidence="2" id="KW-1185">Reference proteome</keyword>